<accession>A0A4P5PIC3</accession>
<dbReference type="InterPro" id="IPR049713">
    <property type="entry name" value="Pr6Pr-like"/>
</dbReference>
<keyword evidence="1" id="KW-0472">Membrane</keyword>
<dbReference type="AlphaFoldDB" id="A0A4P5PIC3"/>
<dbReference type="Proteomes" id="UP000290567">
    <property type="component" value="Unassembled WGS sequence"/>
</dbReference>
<proteinExistence type="predicted"/>
<evidence type="ECO:0000313" key="3">
    <source>
        <dbReference type="Proteomes" id="UP000290567"/>
    </source>
</evidence>
<organism evidence="2 3">
    <name type="scientific">Enterococcus florum</name>
    <dbReference type="NCBI Taxonomy" id="2480627"/>
    <lineage>
        <taxon>Bacteria</taxon>
        <taxon>Bacillati</taxon>
        <taxon>Bacillota</taxon>
        <taxon>Bacilli</taxon>
        <taxon>Lactobacillales</taxon>
        <taxon>Enterococcaceae</taxon>
        <taxon>Enterococcus</taxon>
    </lineage>
</organism>
<feature type="transmembrane region" description="Helical" evidence="1">
    <location>
        <begin position="79"/>
        <end position="97"/>
    </location>
</feature>
<dbReference type="NCBIfam" id="NF038065">
    <property type="entry name" value="Pr6Pr"/>
    <property type="match status" value="1"/>
</dbReference>
<keyword evidence="1" id="KW-1133">Transmembrane helix</keyword>
<name>A0A4P5PIC3_9ENTE</name>
<feature type="transmembrane region" description="Helical" evidence="1">
    <location>
        <begin position="117"/>
        <end position="133"/>
    </location>
</feature>
<dbReference type="RefSeq" id="WP_227873834.1">
    <property type="nucleotide sequence ID" value="NZ_BJCC01000031.1"/>
</dbReference>
<evidence type="ECO:0000256" key="1">
    <source>
        <dbReference type="SAM" id="Phobius"/>
    </source>
</evidence>
<sequence>MSYQGMKNLFRVILVAGCGWGLFLILGIAEGTFNLTQLIFYTIQSNLLVFLIYGYLVVKSGAYSFRKRRMVSVDLPANIMGAVTLIIVITGLIYNFILVPTIPDTSDYAVNNLSDLLVHTFTPLMVFFDWVVFADTHETKTIKPLTWTVLPIMYWLFTIVRAQLAGPIPGFDSDYPYFFIDADHLGWPQVFLNVALLVLFFVAFGYLMKLLAWLSNRFKSPKLN</sequence>
<feature type="transmembrane region" description="Helical" evidence="1">
    <location>
        <begin position="39"/>
        <end position="58"/>
    </location>
</feature>
<feature type="transmembrane region" description="Helical" evidence="1">
    <location>
        <begin position="145"/>
        <end position="170"/>
    </location>
</feature>
<evidence type="ECO:0000313" key="2">
    <source>
        <dbReference type="EMBL" id="GCF95402.1"/>
    </source>
</evidence>
<keyword evidence="3" id="KW-1185">Reference proteome</keyword>
<feature type="transmembrane region" description="Helical" evidence="1">
    <location>
        <begin position="190"/>
        <end position="214"/>
    </location>
</feature>
<comment type="caution">
    <text evidence="2">The sequence shown here is derived from an EMBL/GenBank/DDBJ whole genome shotgun (WGS) entry which is preliminary data.</text>
</comment>
<gene>
    <name evidence="2" type="ORF">NRIC_32930</name>
</gene>
<evidence type="ECO:0008006" key="4">
    <source>
        <dbReference type="Google" id="ProtNLM"/>
    </source>
</evidence>
<reference evidence="3" key="1">
    <citation type="submission" date="2019-02" db="EMBL/GenBank/DDBJ databases">
        <title>Draft genome sequence of Enterococcus sp. Gos25-1.</title>
        <authorList>
            <person name="Tanaka N."/>
            <person name="Shiwa Y."/>
            <person name="Fujita N."/>
        </authorList>
    </citation>
    <scope>NUCLEOTIDE SEQUENCE [LARGE SCALE GENOMIC DNA]</scope>
    <source>
        <strain evidence="3">Gos25-1</strain>
    </source>
</reference>
<dbReference type="EMBL" id="BJCC01000031">
    <property type="protein sequence ID" value="GCF95402.1"/>
    <property type="molecule type" value="Genomic_DNA"/>
</dbReference>
<feature type="transmembrane region" description="Helical" evidence="1">
    <location>
        <begin position="12"/>
        <end position="33"/>
    </location>
</feature>
<protein>
    <recommendedName>
        <fullName evidence="4">Integral membrane protein</fullName>
    </recommendedName>
</protein>
<keyword evidence="1" id="KW-0812">Transmembrane</keyword>